<feature type="domain" description="DUF4382" evidence="2">
    <location>
        <begin position="30"/>
        <end position="176"/>
    </location>
</feature>
<dbReference type="AlphaFoldDB" id="R8AXQ6"/>
<comment type="caution">
    <text evidence="3">The sequence shown here is derived from an EMBL/GenBank/DDBJ whole genome shotgun (WGS) entry which is preliminary data.</text>
</comment>
<dbReference type="Proteomes" id="UP000016540">
    <property type="component" value="Unassembled WGS sequence"/>
</dbReference>
<dbReference type="OrthoDB" id="7062064at2"/>
<reference evidence="3 4" key="1">
    <citation type="journal article" date="2013" name="Genome Announc.">
        <title>Draft Genome Sequence of the Moderately Halophilic Bacterium Marinobacter lipolyticus Strain SM19.</title>
        <authorList>
            <person name="Papke R.T."/>
            <person name="de la Haba R.R."/>
            <person name="Infante-Dominguez C."/>
            <person name="Perez D."/>
            <person name="Sanchez-Porro C."/>
            <person name="Lapierre P."/>
            <person name="Ventosa A."/>
        </authorList>
    </citation>
    <scope>NUCLEOTIDE SEQUENCE [LARGE SCALE GENOMIC DNA]</scope>
    <source>
        <strain evidence="3 4">SM19</strain>
    </source>
</reference>
<dbReference type="EMBL" id="ASAD01000020">
    <property type="protein sequence ID" value="EON91097.1"/>
    <property type="molecule type" value="Genomic_DNA"/>
</dbReference>
<evidence type="ECO:0000256" key="1">
    <source>
        <dbReference type="SAM" id="SignalP"/>
    </source>
</evidence>
<name>R8AXQ6_9GAMM</name>
<dbReference type="STRING" id="1318628.MARLIPOL_15647"/>
<feature type="signal peptide" evidence="1">
    <location>
        <begin position="1"/>
        <end position="19"/>
    </location>
</feature>
<proteinExistence type="predicted"/>
<organism evidence="3 4">
    <name type="scientific">Marinobacter lipolyticus SM19</name>
    <dbReference type="NCBI Taxonomy" id="1318628"/>
    <lineage>
        <taxon>Bacteria</taxon>
        <taxon>Pseudomonadati</taxon>
        <taxon>Pseudomonadota</taxon>
        <taxon>Gammaproteobacteria</taxon>
        <taxon>Pseudomonadales</taxon>
        <taxon>Marinobacteraceae</taxon>
        <taxon>Marinobacter</taxon>
    </lineage>
</organism>
<dbReference type="PROSITE" id="PS51257">
    <property type="entry name" value="PROKAR_LIPOPROTEIN"/>
    <property type="match status" value="1"/>
</dbReference>
<evidence type="ECO:0000259" key="2">
    <source>
        <dbReference type="Pfam" id="PF14321"/>
    </source>
</evidence>
<dbReference type="InterPro" id="IPR025491">
    <property type="entry name" value="DUF4382"/>
</dbReference>
<keyword evidence="1" id="KW-0732">Signal</keyword>
<evidence type="ECO:0000313" key="4">
    <source>
        <dbReference type="Proteomes" id="UP000016540"/>
    </source>
</evidence>
<dbReference type="Pfam" id="PF14321">
    <property type="entry name" value="DUF4382"/>
    <property type="match status" value="1"/>
</dbReference>
<dbReference type="PATRIC" id="fig|1318628.3.peg.3129"/>
<feature type="chain" id="PRO_5004452180" evidence="1">
    <location>
        <begin position="20"/>
        <end position="297"/>
    </location>
</feature>
<sequence>MNRSLKLFTVAALAAGVAACGSDSSDSDATGTVSFGLTDAPATEFSNVTVAFTEIQLKPADGDWITFPLDGFETVNLLDLQGGVTEPLITDEEVVAGNYTQLRLIVDTENSFVTLVDNPDAPLTLAVPSGEQSGLKLQGEFVVAADTSTDFTIDFDVQKAIVNPAGQALADYMLRPALRLVNNLEVGSIAGTVDASTVISTQCADAATYSGMVYVYEGSGATPDDLGSENEPLVAVPVSDEDNPGTYTYKAAFLTEGNYTVSYSCSADDNEIDEDLTFVGTQDVMVEVNTEKTVNFE</sequence>
<evidence type="ECO:0000313" key="3">
    <source>
        <dbReference type="EMBL" id="EON91097.1"/>
    </source>
</evidence>
<accession>R8AXQ6</accession>
<dbReference type="RefSeq" id="WP_012139316.1">
    <property type="nucleotide sequence ID" value="NZ_KE007327.1"/>
</dbReference>
<gene>
    <name evidence="3" type="ORF">MARLIPOL_15647</name>
</gene>
<keyword evidence="3" id="KW-0449">Lipoprotein</keyword>
<protein>
    <submittedName>
        <fullName evidence="3">Lipoprotein</fullName>
    </submittedName>
</protein>
<keyword evidence="4" id="KW-1185">Reference proteome</keyword>
<dbReference type="eggNOG" id="ENOG50309D6">
    <property type="taxonomic scope" value="Bacteria"/>
</dbReference>
<dbReference type="HOGENOM" id="CLU_072066_0_0_6"/>